<protein>
    <submittedName>
        <fullName evidence="5">4Fe-4S ferredoxin</fullName>
    </submittedName>
</protein>
<keyword evidence="2" id="KW-0408">Iron</keyword>
<dbReference type="GO" id="GO:0051536">
    <property type="term" value="F:iron-sulfur cluster binding"/>
    <property type="evidence" value="ECO:0007669"/>
    <property type="project" value="UniProtKB-KW"/>
</dbReference>
<dbReference type="AlphaFoldDB" id="A0A0L6W4S1"/>
<evidence type="ECO:0000313" key="5">
    <source>
        <dbReference type="EMBL" id="KNZ70577.1"/>
    </source>
</evidence>
<evidence type="ECO:0000256" key="2">
    <source>
        <dbReference type="ARBA" id="ARBA00023004"/>
    </source>
</evidence>
<dbReference type="Gene3D" id="3.30.70.20">
    <property type="match status" value="1"/>
</dbReference>
<dbReference type="Pfam" id="PF12838">
    <property type="entry name" value="Fer4_7"/>
    <property type="match status" value="1"/>
</dbReference>
<keyword evidence="6" id="KW-1185">Reference proteome</keyword>
<name>A0A0L6W4S1_9FIRM</name>
<dbReference type="InterPro" id="IPR017896">
    <property type="entry name" value="4Fe4S_Fe-S-bd"/>
</dbReference>
<dbReference type="InterPro" id="IPR017900">
    <property type="entry name" value="4Fe4S_Fe_S_CS"/>
</dbReference>
<feature type="domain" description="4Fe-4S ferredoxin-type" evidence="4">
    <location>
        <begin position="1"/>
        <end position="35"/>
    </location>
</feature>
<dbReference type="RefSeq" id="WP_013121091.1">
    <property type="nucleotide sequence ID" value="NZ_LGTE01000003.1"/>
</dbReference>
<comment type="caution">
    <text evidence="5">The sequence shown here is derived from an EMBL/GenBank/DDBJ whole genome shotgun (WGS) entry which is preliminary data.</text>
</comment>
<dbReference type="EMBL" id="LGTE01000003">
    <property type="protein sequence ID" value="KNZ70577.1"/>
    <property type="molecule type" value="Genomic_DNA"/>
</dbReference>
<organism evidence="5 6">
    <name type="scientific">Thermincola ferriacetica</name>
    <dbReference type="NCBI Taxonomy" id="281456"/>
    <lineage>
        <taxon>Bacteria</taxon>
        <taxon>Bacillati</taxon>
        <taxon>Bacillota</taxon>
        <taxon>Clostridia</taxon>
        <taxon>Eubacteriales</taxon>
        <taxon>Thermincolaceae</taxon>
        <taxon>Thermincola</taxon>
    </lineage>
</organism>
<reference evidence="6" key="1">
    <citation type="submission" date="2015-07" db="EMBL/GenBank/DDBJ databases">
        <title>Complete Genome of Thermincola ferriacetica strain Z-0001T.</title>
        <authorList>
            <person name="Lusk B."/>
            <person name="Badalamenti J.P."/>
            <person name="Parameswaran P."/>
            <person name="Bond D.R."/>
            <person name="Torres C.I."/>
        </authorList>
    </citation>
    <scope>NUCLEOTIDE SEQUENCE [LARGE SCALE GENOMIC DNA]</scope>
    <source>
        <strain evidence="6">Z-0001</strain>
    </source>
</reference>
<dbReference type="Proteomes" id="UP000037175">
    <property type="component" value="Unassembled WGS sequence"/>
</dbReference>
<dbReference type="SUPFAM" id="SSF54862">
    <property type="entry name" value="4Fe-4S ferredoxins"/>
    <property type="match status" value="1"/>
</dbReference>
<keyword evidence="1" id="KW-0479">Metal-binding</keyword>
<dbReference type="GO" id="GO:0046872">
    <property type="term" value="F:metal ion binding"/>
    <property type="evidence" value="ECO:0007669"/>
    <property type="project" value="UniProtKB-KW"/>
</dbReference>
<gene>
    <name evidence="5" type="ORF">Tfer_0761</name>
</gene>
<feature type="domain" description="4Fe-4S ferredoxin-type" evidence="4">
    <location>
        <begin position="37"/>
        <end position="66"/>
    </location>
</feature>
<keyword evidence="3" id="KW-0411">Iron-sulfur</keyword>
<accession>A0A0L6W4S1</accession>
<evidence type="ECO:0000256" key="1">
    <source>
        <dbReference type="ARBA" id="ARBA00022723"/>
    </source>
</evidence>
<evidence type="ECO:0000259" key="4">
    <source>
        <dbReference type="PROSITE" id="PS51379"/>
    </source>
</evidence>
<proteinExistence type="predicted"/>
<evidence type="ECO:0000256" key="3">
    <source>
        <dbReference type="ARBA" id="ARBA00023014"/>
    </source>
</evidence>
<dbReference type="PROSITE" id="PS51379">
    <property type="entry name" value="4FE4S_FER_2"/>
    <property type="match status" value="2"/>
</dbReference>
<dbReference type="PROSITE" id="PS00198">
    <property type="entry name" value="4FE4S_FER_1"/>
    <property type="match status" value="1"/>
</dbReference>
<sequence length="110" mass="12139">MPVKVDKNLCNGCGNATEPRCVRVCPGDLLFKDSANRCAVRDPRDCWDCAACIKECPRQALEMYLPVQIGGRGATLKAKSEQGVLSWFLTKPDGTTETFIIKTRTEKSQS</sequence>
<evidence type="ECO:0000313" key="6">
    <source>
        <dbReference type="Proteomes" id="UP000037175"/>
    </source>
</evidence>